<organism evidence="2 3">
    <name type="scientific">Anaerobutyricum hallii</name>
    <dbReference type="NCBI Taxonomy" id="39488"/>
    <lineage>
        <taxon>Bacteria</taxon>
        <taxon>Bacillati</taxon>
        <taxon>Bacillota</taxon>
        <taxon>Clostridia</taxon>
        <taxon>Lachnospirales</taxon>
        <taxon>Lachnospiraceae</taxon>
        <taxon>Anaerobutyricum</taxon>
    </lineage>
</organism>
<keyword evidence="1" id="KW-0812">Transmembrane</keyword>
<dbReference type="EMBL" id="CYZL01000007">
    <property type="protein sequence ID" value="CUO02095.1"/>
    <property type="molecule type" value="Genomic_DNA"/>
</dbReference>
<gene>
    <name evidence="2" type="ORF">ERS852450_01020</name>
</gene>
<accession>A0A174BQY1</accession>
<dbReference type="Proteomes" id="UP000095679">
    <property type="component" value="Unassembled WGS sequence"/>
</dbReference>
<protein>
    <submittedName>
        <fullName evidence="2">Uncharacterized protein</fullName>
    </submittedName>
</protein>
<dbReference type="AlphaFoldDB" id="A0A174BQY1"/>
<proteinExistence type="predicted"/>
<evidence type="ECO:0000256" key="1">
    <source>
        <dbReference type="SAM" id="Phobius"/>
    </source>
</evidence>
<evidence type="ECO:0000313" key="2">
    <source>
        <dbReference type="EMBL" id="CUO02095.1"/>
    </source>
</evidence>
<keyword evidence="1" id="KW-0472">Membrane</keyword>
<dbReference type="RefSeq" id="WP_370781788.1">
    <property type="nucleotide sequence ID" value="NZ_JBGLEH010000002.1"/>
</dbReference>
<feature type="transmembrane region" description="Helical" evidence="1">
    <location>
        <begin position="37"/>
        <end position="52"/>
    </location>
</feature>
<sequence length="56" mass="6414">MKKYLNRIYTILLVILCVVLCVLQIQAGTLLSTDTVIRFVIIFIAYGLGMAYKKKF</sequence>
<evidence type="ECO:0000313" key="3">
    <source>
        <dbReference type="Proteomes" id="UP000095679"/>
    </source>
</evidence>
<keyword evidence="1" id="KW-1133">Transmembrane helix</keyword>
<name>A0A174BQY1_9FIRM</name>
<reference evidence="2 3" key="1">
    <citation type="submission" date="2015-09" db="EMBL/GenBank/DDBJ databases">
        <authorList>
            <consortium name="Pathogen Informatics"/>
        </authorList>
    </citation>
    <scope>NUCLEOTIDE SEQUENCE [LARGE SCALE GENOMIC DNA]</scope>
    <source>
        <strain evidence="2 3">2789STDY5834835</strain>
    </source>
</reference>